<evidence type="ECO:0000313" key="6">
    <source>
        <dbReference type="WormBase" id="Bm12808"/>
    </source>
</evidence>
<dbReference type="CTD" id="6103220"/>
<dbReference type="EMBL" id="CAAKNF010000194">
    <property type="protein sequence ID" value="VIO96004.1"/>
    <property type="molecule type" value="Genomic_DNA"/>
</dbReference>
<evidence type="ECO:0000313" key="3">
    <source>
        <dbReference type="EMBL" id="VIO96004.1"/>
    </source>
</evidence>
<feature type="region of interest" description="Disordered" evidence="1">
    <location>
        <begin position="432"/>
        <end position="476"/>
    </location>
</feature>
<accession>A0A4E9FHZ4</accession>
<dbReference type="WBParaSite" id="Bm12808.1">
    <property type="protein sequence ID" value="Bm12808.1"/>
    <property type="gene ID" value="WBGene00233069"/>
</dbReference>
<dbReference type="OMA" id="FVEPIQR"/>
<feature type="region of interest" description="Disordered" evidence="1">
    <location>
        <begin position="147"/>
        <end position="241"/>
    </location>
</feature>
<gene>
    <name evidence="2 5 6" type="ORF">Bm12808</name>
    <name evidence="3" type="ORF">BM_BM12808</name>
    <name evidence="2" type="ORF">BM_Bm12808</name>
</gene>
<evidence type="ECO:0000313" key="2">
    <source>
        <dbReference type="EMBL" id="CTP82051.1"/>
    </source>
</evidence>
<feature type="compositionally biased region" description="Low complexity" evidence="1">
    <location>
        <begin position="174"/>
        <end position="201"/>
    </location>
</feature>
<dbReference type="AlphaFoldDB" id="A0A0I9N7R5"/>
<dbReference type="RefSeq" id="XP_042936063.1">
    <property type="nucleotide sequence ID" value="XM_043080129.1"/>
</dbReference>
<reference evidence="2 4" key="1">
    <citation type="journal article" date="2007" name="Science">
        <title>Draft genome of the filarial nematode parasite Brugia malayi.</title>
        <authorList>
            <person name="Ghedin E."/>
            <person name="Wang S."/>
            <person name="Spiro D."/>
            <person name="Caler E."/>
            <person name="Zhao Q."/>
            <person name="Crabtree J."/>
            <person name="Allen J.E."/>
            <person name="Delcher A.L."/>
            <person name="Guiliano D.B."/>
            <person name="Miranda-Saavedra D."/>
            <person name="Angiuoli S.V."/>
            <person name="Creasy T."/>
            <person name="Amedeo P."/>
            <person name="Haas B."/>
            <person name="El-Sayed N.M."/>
            <person name="Wortman J.R."/>
            <person name="Feldblyum T."/>
            <person name="Tallon L."/>
            <person name="Schatz M."/>
            <person name="Shumway M."/>
            <person name="Koo H."/>
            <person name="Salzberg S.L."/>
            <person name="Schobel S."/>
            <person name="Pertea M."/>
            <person name="Pop M."/>
            <person name="White O."/>
            <person name="Barton G.J."/>
            <person name="Carlow C.K."/>
            <person name="Crawford M.J."/>
            <person name="Daub J."/>
            <person name="Dimmic M.W."/>
            <person name="Estes C.F."/>
            <person name="Foster J.M."/>
            <person name="Ganatra M."/>
            <person name="Gregory W.F."/>
            <person name="Johnson N.M."/>
            <person name="Jin J."/>
            <person name="Komuniecki R."/>
            <person name="Korf I."/>
            <person name="Kumar S."/>
            <person name="Laney S."/>
            <person name="Li B.W."/>
            <person name="Li W."/>
            <person name="Lindblom T.H."/>
            <person name="Lustigman S."/>
            <person name="Ma D."/>
            <person name="Maina C.V."/>
            <person name="Martin D.M."/>
            <person name="McCarter J.P."/>
            <person name="McReynolds L."/>
            <person name="Mitreva M."/>
            <person name="Nutman T.B."/>
            <person name="Parkinson J."/>
            <person name="Peregrin-Alvarez J.M."/>
            <person name="Poole C."/>
            <person name="Ren Q."/>
            <person name="Saunders L."/>
            <person name="Sluder A.E."/>
            <person name="Smith K."/>
            <person name="Stanke M."/>
            <person name="Unnasch T.R."/>
            <person name="Ware J."/>
            <person name="Wei A.D."/>
            <person name="Weil G."/>
            <person name="Williams D.J."/>
            <person name="Zhang Y."/>
            <person name="Williams S.A."/>
            <person name="Fraser-Liggett C."/>
            <person name="Slatko B."/>
            <person name="Blaxter M.L."/>
            <person name="Scott A.L."/>
        </authorList>
    </citation>
    <scope>NUCLEOTIDE SEQUENCE</scope>
    <source>
        <strain evidence="2 4">FR3</strain>
    </source>
</reference>
<feature type="compositionally biased region" description="Basic and acidic residues" evidence="1">
    <location>
        <begin position="156"/>
        <end position="170"/>
    </location>
</feature>
<feature type="compositionally biased region" description="Polar residues" evidence="1">
    <location>
        <begin position="221"/>
        <end position="241"/>
    </location>
</feature>
<dbReference type="GeneID" id="6103220"/>
<evidence type="ECO:0000256" key="1">
    <source>
        <dbReference type="SAM" id="MobiDB-lite"/>
    </source>
</evidence>
<keyword evidence="4" id="KW-1185">Reference proteome</keyword>
<dbReference type="OrthoDB" id="5842539at2759"/>
<reference evidence="2" key="2">
    <citation type="submission" date="2012-12" db="EMBL/GenBank/DDBJ databases">
        <authorList>
            <person name="Gao Y.W."/>
            <person name="Fan S.T."/>
            <person name="Sun H.T."/>
            <person name="Wang Z."/>
            <person name="Gao X.L."/>
            <person name="Li Y.G."/>
            <person name="Wang T.C."/>
            <person name="Zhang K."/>
            <person name="Xu W.W."/>
            <person name="Yu Z.J."/>
            <person name="Xia X.Z."/>
        </authorList>
    </citation>
    <scope>NUCLEOTIDE SEQUENCE</scope>
    <source>
        <strain evidence="2">FR3</strain>
    </source>
</reference>
<name>A0A0I9N7R5_BRUMA</name>
<dbReference type="WormBase" id="Bm12808">
    <property type="protein sequence ID" value="BM22677"/>
    <property type="gene ID" value="WBGene00233069"/>
</dbReference>
<dbReference type="EMBL" id="LN857024">
    <property type="protein sequence ID" value="CTP82051.1"/>
    <property type="molecule type" value="Genomic_DNA"/>
</dbReference>
<reference evidence="3" key="3">
    <citation type="submission" date="2019-04" db="EMBL/GenBank/DDBJ databases">
        <authorList>
            <person name="Howe K."/>
            <person name="Paulini M."/>
            <person name="Williams G."/>
        </authorList>
    </citation>
    <scope>NUCLEOTIDE SEQUENCE [LARGE SCALE GENOMIC DNA]</scope>
    <source>
        <strain evidence="3">FR3</strain>
    </source>
</reference>
<reference evidence="5" key="4">
    <citation type="submission" date="2019-12" db="UniProtKB">
        <authorList>
            <consortium name="WormBaseParasite"/>
        </authorList>
    </citation>
    <scope>IDENTIFICATION</scope>
</reference>
<protein>
    <submittedName>
        <fullName evidence="2 5">Bm12808</fullName>
    </submittedName>
</protein>
<dbReference type="Proteomes" id="UP000006672">
    <property type="component" value="Unassembled WGS sequence"/>
</dbReference>
<evidence type="ECO:0000313" key="5">
    <source>
        <dbReference type="WBParaSite" id="Bm12808.1"/>
    </source>
</evidence>
<evidence type="ECO:0000313" key="4">
    <source>
        <dbReference type="Proteomes" id="UP000006672"/>
    </source>
</evidence>
<proteinExistence type="predicted"/>
<sequence length="476" mass="52258">MYRKTEMPKANVCSEVTISNIRLAVRQAVADFCANPERTVESIVNAKFEKSFSNFVEPIQRLIIARLESIYGHLQHSILSPSNEPPSSESVLRFLSEHNDESEKDIVQRFEKDNASSRKHIHKHWQEFRTSPLMPVNPAALTIDIPRLDNLTSGHSSRDNTNGRRRESSKDPQNSNSFSFSKSTSTTSHTSSNSSLSSNGSLLQTIQKSEHKQKLLPGRKSSATSSRSVTERSSQYVRSNSSVNVNDEVLVEIRKTADVSLPVVLKEKFVPSVPLKEATIYSTLTNEKSEMPVSLRSDEDKVTVQYIPTKIPTTDAAVSTDPVLIDNQSVEKVEVGVNTIIEISSNMADGSSSSNTTSDNSAGQLPKRFFDTVLQRPSLRIVSLRPDGSIVPTINSASPNFPSIREWTPLANEGSAEKSDVASEADLCNMASESNLIHSGDSGMEKLDSVSASASRPDPFEEDLNTLANISPLPHS</sequence>
<dbReference type="KEGG" id="bmy:BM_BM12808"/>
<accession>A0A0I9N7R5</accession>
<organism evidence="2">
    <name type="scientific">Brugia malayi</name>
    <name type="common">Filarial nematode worm</name>
    <dbReference type="NCBI Taxonomy" id="6279"/>
    <lineage>
        <taxon>Eukaryota</taxon>
        <taxon>Metazoa</taxon>
        <taxon>Ecdysozoa</taxon>
        <taxon>Nematoda</taxon>
        <taxon>Chromadorea</taxon>
        <taxon>Rhabditida</taxon>
        <taxon>Spirurina</taxon>
        <taxon>Spiruromorpha</taxon>
        <taxon>Filarioidea</taxon>
        <taxon>Onchocercidae</taxon>
        <taxon>Brugia</taxon>
    </lineage>
</organism>